<dbReference type="GO" id="GO:1990380">
    <property type="term" value="F:K48-linked deubiquitinase activity"/>
    <property type="evidence" value="ECO:0000318"/>
    <property type="project" value="GO_Central"/>
</dbReference>
<keyword evidence="2" id="KW-0645">Protease</keyword>
<dbReference type="GO" id="GO:0036435">
    <property type="term" value="F:K48-linked polyubiquitin modification-dependent protein binding"/>
    <property type="evidence" value="ECO:0007669"/>
    <property type="project" value="UniProtKB-UniRule"/>
</dbReference>
<dbReference type="PANTHER" id="PTHR18063">
    <property type="entry name" value="NF-E2 INDUCIBLE PROTEIN"/>
    <property type="match status" value="1"/>
</dbReference>
<dbReference type="GO" id="GO:0016807">
    <property type="term" value="F:cysteine-type carboxypeptidase activity"/>
    <property type="evidence" value="ECO:0000318"/>
    <property type="project" value="GO_Central"/>
</dbReference>
<dbReference type="AlphaFoldDB" id="B3RJP5"/>
<dbReference type="PANTHER" id="PTHR18063:SF6">
    <property type="entry name" value="UBIQUITIN CARBOXYL-TERMINAL HYDROLASE"/>
    <property type="match status" value="1"/>
</dbReference>
<comment type="catalytic activity">
    <reaction evidence="2">
        <text>Thiol-dependent hydrolysis of ester, thioester, amide, peptide and isopeptide bonds formed by the C-terminal Gly of ubiquitin (a 76-residue protein attached to proteins as an intracellular targeting signal).</text>
        <dbReference type="EC" id="3.4.19.12"/>
    </reaction>
</comment>
<keyword evidence="2" id="KW-0833">Ubl conjugation pathway</keyword>
<proteinExistence type="inferred from homology"/>
<evidence type="ECO:0000313" key="6">
    <source>
        <dbReference type="Proteomes" id="UP000009022"/>
    </source>
</evidence>
<comment type="function">
    <text evidence="2">Hydrolase that can specifically remove 'Lys-48'-linked conjugated ubiquitin from proteins. Has exodeubiquitinase activity and has a preference for long polyubiquitin chains. May play a regulatory role at the level of protein turnover.</text>
</comment>
<dbReference type="CTD" id="6748952"/>
<dbReference type="Pfam" id="PF04424">
    <property type="entry name" value="MINDY_DUB"/>
    <property type="match status" value="1"/>
</dbReference>
<keyword evidence="2" id="KW-0788">Thiol protease</keyword>
<feature type="region of interest" description="Disordered" evidence="3">
    <location>
        <begin position="289"/>
        <end position="308"/>
    </location>
</feature>
<sequence>MVATNFYLIKWIQWKETSTPIVTQNINGPCPLIAIINILLLTRKITFSAGREYITSEELMENLVNTLLTLRPKVKIILDYDQNVNDAISSLSVLETGVDINVKFGGINQFEWTCNLIVFDLLDINLYHGWLVDPQNQEEKSIIGNRSYNELVEMIISSKSSNDSSRITEGLIAEQFLNSTASQLTYHGLYTLYEELKPEQLCVLFRNNHYSTLYKHKDELFILVTDIGYSTEKEIVWETLSNIEGDSSLVNHEFKTVSSQGRTENFDVNQAAPVDEQRLIESDINNGSTNLSIQYDPNNDRVSQEKLE</sequence>
<dbReference type="HOGENOM" id="CLU_022566_1_1_1"/>
<name>B3RJP5_TRIAD</name>
<evidence type="ECO:0000256" key="1">
    <source>
        <dbReference type="ARBA" id="ARBA00006616"/>
    </source>
</evidence>
<reference evidence="5 6" key="1">
    <citation type="journal article" date="2008" name="Nature">
        <title>The Trichoplax genome and the nature of placozoans.</title>
        <authorList>
            <person name="Srivastava M."/>
            <person name="Begovic E."/>
            <person name="Chapman J."/>
            <person name="Putnam N.H."/>
            <person name="Hellsten U."/>
            <person name="Kawashima T."/>
            <person name="Kuo A."/>
            <person name="Mitros T."/>
            <person name="Salamov A."/>
            <person name="Carpenter M.L."/>
            <person name="Signorovitch A.Y."/>
            <person name="Moreno M.A."/>
            <person name="Kamm K."/>
            <person name="Grimwood J."/>
            <person name="Schmutz J."/>
            <person name="Shapiro H."/>
            <person name="Grigoriev I.V."/>
            <person name="Buss L.W."/>
            <person name="Schierwater B."/>
            <person name="Dellaporta S.L."/>
            <person name="Rokhsar D.S."/>
        </authorList>
    </citation>
    <scope>NUCLEOTIDE SEQUENCE [LARGE SCALE GENOMIC DNA]</scope>
    <source>
        <strain evidence="5 6">Grell-BS-1999</strain>
    </source>
</reference>
<dbReference type="STRING" id="10228.B3RJP5"/>
<dbReference type="FunCoup" id="B3RJP5">
    <property type="interactions" value="1708"/>
</dbReference>
<evidence type="ECO:0000256" key="2">
    <source>
        <dbReference type="RuleBase" id="RU367139"/>
    </source>
</evidence>
<dbReference type="GO" id="GO:0004843">
    <property type="term" value="F:cysteine-type deubiquitinase activity"/>
    <property type="evidence" value="ECO:0007669"/>
    <property type="project" value="UniProtKB-UniRule"/>
</dbReference>
<accession>B3RJP5</accession>
<dbReference type="OrthoDB" id="10261212at2759"/>
<dbReference type="OMA" id="ESENYML"/>
<dbReference type="GO" id="GO:0140934">
    <property type="term" value="F:histone deubiquitinase activity"/>
    <property type="evidence" value="ECO:0007669"/>
    <property type="project" value="UniProtKB-UniRule"/>
</dbReference>
<evidence type="ECO:0000313" key="5">
    <source>
        <dbReference type="EMBL" id="EDV29330.1"/>
    </source>
</evidence>
<evidence type="ECO:0000259" key="4">
    <source>
        <dbReference type="Pfam" id="PF04424"/>
    </source>
</evidence>
<organism evidence="5 6">
    <name type="scientific">Trichoplax adhaerens</name>
    <name type="common">Trichoplax reptans</name>
    <dbReference type="NCBI Taxonomy" id="10228"/>
    <lineage>
        <taxon>Eukaryota</taxon>
        <taxon>Metazoa</taxon>
        <taxon>Placozoa</taxon>
        <taxon>Uniplacotomia</taxon>
        <taxon>Trichoplacea</taxon>
        <taxon>Trichoplacidae</taxon>
        <taxon>Trichoplax</taxon>
    </lineage>
</organism>
<dbReference type="InParanoid" id="B3RJP5"/>
<dbReference type="GeneID" id="6748952"/>
<keyword evidence="2" id="KW-0378">Hydrolase</keyword>
<dbReference type="EC" id="3.4.19.12" evidence="2"/>
<dbReference type="GO" id="GO:0071944">
    <property type="term" value="C:cell periphery"/>
    <property type="evidence" value="ECO:0000318"/>
    <property type="project" value="GO_Central"/>
</dbReference>
<dbReference type="Proteomes" id="UP000009022">
    <property type="component" value="Unassembled WGS sequence"/>
</dbReference>
<dbReference type="EMBL" id="DS985241">
    <property type="protein sequence ID" value="EDV29330.1"/>
    <property type="molecule type" value="Genomic_DNA"/>
</dbReference>
<dbReference type="RefSeq" id="XP_002108532.1">
    <property type="nucleotide sequence ID" value="XM_002108496.1"/>
</dbReference>
<keyword evidence="6" id="KW-1185">Reference proteome</keyword>
<dbReference type="eggNOG" id="KOG2427">
    <property type="taxonomic scope" value="Eukaryota"/>
</dbReference>
<gene>
    <name evidence="5" type="ORF">TRIADDRAFT_18339</name>
</gene>
<dbReference type="GO" id="GO:0006508">
    <property type="term" value="P:proteolysis"/>
    <property type="evidence" value="ECO:0007669"/>
    <property type="project" value="UniProtKB-KW"/>
</dbReference>
<dbReference type="InterPro" id="IPR007518">
    <property type="entry name" value="MINDY"/>
</dbReference>
<protein>
    <recommendedName>
        <fullName evidence="2">Ubiquitin carboxyl-terminal hydrolase</fullName>
        <ecNumber evidence="2">3.4.19.12</ecNumber>
    </recommendedName>
</protein>
<feature type="compositionally biased region" description="Basic and acidic residues" evidence="3">
    <location>
        <begin position="298"/>
        <end position="308"/>
    </location>
</feature>
<dbReference type="InterPro" id="IPR033979">
    <property type="entry name" value="MINDY_domain"/>
</dbReference>
<dbReference type="PhylomeDB" id="B3RJP5"/>
<evidence type="ECO:0000256" key="3">
    <source>
        <dbReference type="SAM" id="MobiDB-lite"/>
    </source>
</evidence>
<dbReference type="KEGG" id="tad:TRIADDRAFT_18339"/>
<comment type="similarity">
    <text evidence="1 2">Belongs to the MINDY deubiquitinase family. FAM63 subfamily.</text>
</comment>
<feature type="domain" description="MINDY deubiquitinase" evidence="4">
    <location>
        <begin position="6"/>
        <end position="254"/>
    </location>
</feature>